<dbReference type="PANTHER" id="PTHR39324:SF1">
    <property type="entry name" value="CALCIUM DODECIN"/>
    <property type="match status" value="1"/>
</dbReference>
<dbReference type="AlphaFoldDB" id="A0A364LMQ8"/>
<name>A0A364LMQ8_9GAMM</name>
<accession>A0A364LMQ8</accession>
<dbReference type="Gene3D" id="3.30.1660.10">
    <property type="entry name" value="Flavin-binding protein dodecin"/>
    <property type="match status" value="1"/>
</dbReference>
<comment type="caution">
    <text evidence="1">The sequence shown here is derived from an EMBL/GenBank/DDBJ whole genome shotgun (WGS) entry which is preliminary data.</text>
</comment>
<dbReference type="EMBL" id="MVJN01000001">
    <property type="protein sequence ID" value="RAP38339.1"/>
    <property type="molecule type" value="Genomic_DNA"/>
</dbReference>
<dbReference type="InterPro" id="IPR036694">
    <property type="entry name" value="Dodecin-like_sf"/>
</dbReference>
<sequence length="68" mass="7499">MKNAAYQIMELTGTSTDGVDDAINNAILQASKSYGTLAWYEVISTGDVIEGQKRKFYQAQIKFGCHAH</sequence>
<dbReference type="Pfam" id="PF07311">
    <property type="entry name" value="Dodecin"/>
    <property type="match status" value="1"/>
</dbReference>
<evidence type="ECO:0000313" key="1">
    <source>
        <dbReference type="EMBL" id="RAP38339.1"/>
    </source>
</evidence>
<reference evidence="1 2" key="1">
    <citation type="submission" date="2017-02" db="EMBL/GenBank/DDBJ databases">
        <title>Legionella quilivanii strain from human: case report and whole genome sequencing analysis.</title>
        <authorList>
            <person name="Lalancette C."/>
            <person name="Leduc J.-M."/>
            <person name="Levesque S."/>
            <person name="Fournier E."/>
            <person name="Saoud J."/>
            <person name="Faucher S.P."/>
            <person name="Bernard K."/>
            <person name="Martineau C."/>
            <person name="Longtin J."/>
        </authorList>
    </citation>
    <scope>NUCLEOTIDE SEQUENCE [LARGE SCALE GENOMIC DNA]</scope>
    <source>
        <strain evidence="1 2">ID143958</strain>
    </source>
</reference>
<dbReference type="SUPFAM" id="SSF89807">
    <property type="entry name" value="Dodecin-like"/>
    <property type="match status" value="1"/>
</dbReference>
<dbReference type="InterPro" id="IPR009923">
    <property type="entry name" value="Dodecin"/>
</dbReference>
<dbReference type="Proteomes" id="UP000249458">
    <property type="component" value="Unassembled WGS sequence"/>
</dbReference>
<protein>
    <submittedName>
        <fullName evidence="1">Dodecin family protein</fullName>
    </submittedName>
</protein>
<gene>
    <name evidence="1" type="ORF">B1207_00150</name>
</gene>
<dbReference type="PANTHER" id="PTHR39324">
    <property type="entry name" value="CALCIUM DODECIN"/>
    <property type="match status" value="1"/>
</dbReference>
<dbReference type="RefSeq" id="WP_112217986.1">
    <property type="nucleotide sequence ID" value="NZ_MVJN01000001.1"/>
</dbReference>
<organism evidence="1 2">
    <name type="scientific">Legionella quinlivanii</name>
    <dbReference type="NCBI Taxonomy" id="45073"/>
    <lineage>
        <taxon>Bacteria</taxon>
        <taxon>Pseudomonadati</taxon>
        <taxon>Pseudomonadota</taxon>
        <taxon>Gammaproteobacteria</taxon>
        <taxon>Legionellales</taxon>
        <taxon>Legionellaceae</taxon>
        <taxon>Legionella</taxon>
    </lineage>
</organism>
<dbReference type="InterPro" id="IPR025543">
    <property type="entry name" value="Dodecin-like"/>
</dbReference>
<evidence type="ECO:0000313" key="2">
    <source>
        <dbReference type="Proteomes" id="UP000249458"/>
    </source>
</evidence>
<proteinExistence type="predicted"/>